<accession>A0AAN8C3I8</accession>
<evidence type="ECO:0000256" key="2">
    <source>
        <dbReference type="ARBA" id="ARBA00006050"/>
    </source>
</evidence>
<evidence type="ECO:0000256" key="3">
    <source>
        <dbReference type="ARBA" id="ARBA00022514"/>
    </source>
</evidence>
<evidence type="ECO:0000256" key="7">
    <source>
        <dbReference type="RuleBase" id="RU003453"/>
    </source>
</evidence>
<protein>
    <recommendedName>
        <fullName evidence="7">Interleukin</fullName>
    </recommendedName>
</protein>
<evidence type="ECO:0000313" key="10">
    <source>
        <dbReference type="Proteomes" id="UP001335648"/>
    </source>
</evidence>
<dbReference type="SUPFAM" id="SSF47266">
    <property type="entry name" value="4-helical cytokines"/>
    <property type="match status" value="1"/>
</dbReference>
<keyword evidence="5 8" id="KW-0732">Signal</keyword>
<dbReference type="GO" id="GO:0006955">
    <property type="term" value="P:immune response"/>
    <property type="evidence" value="ECO:0007669"/>
    <property type="project" value="InterPro"/>
</dbReference>
<dbReference type="AlphaFoldDB" id="A0AAN8C3I8"/>
<comment type="caution">
    <text evidence="9">The sequence shown here is derived from an EMBL/GenBank/DDBJ whole genome shotgun (WGS) entry which is preliminary data.</text>
</comment>
<dbReference type="GO" id="GO:0005125">
    <property type="term" value="F:cytokine activity"/>
    <property type="evidence" value="ECO:0007669"/>
    <property type="project" value="UniProtKB-KW"/>
</dbReference>
<reference evidence="9 10" key="1">
    <citation type="journal article" date="2023" name="Mol. Biol. Evol.">
        <title>Genomics of Secondarily Temperate Adaptation in the Only Non-Antarctic Icefish.</title>
        <authorList>
            <person name="Rivera-Colon A.G."/>
            <person name="Rayamajhi N."/>
            <person name="Minhas B.F."/>
            <person name="Madrigal G."/>
            <person name="Bilyk K.T."/>
            <person name="Yoon V."/>
            <person name="Hune M."/>
            <person name="Gregory S."/>
            <person name="Cheng C.H.C."/>
            <person name="Catchen J.M."/>
        </authorList>
    </citation>
    <scope>NUCLEOTIDE SEQUENCE [LARGE SCALE GENOMIC DNA]</scope>
    <source>
        <strain evidence="9">JC2023a</strain>
    </source>
</reference>
<keyword evidence="6" id="KW-1015">Disulfide bond</keyword>
<evidence type="ECO:0000256" key="6">
    <source>
        <dbReference type="ARBA" id="ARBA00023157"/>
    </source>
</evidence>
<evidence type="ECO:0000256" key="5">
    <source>
        <dbReference type="ARBA" id="ARBA00022729"/>
    </source>
</evidence>
<evidence type="ECO:0000313" key="9">
    <source>
        <dbReference type="EMBL" id="KAK5896651.1"/>
    </source>
</evidence>
<dbReference type="GO" id="GO:0005126">
    <property type="term" value="F:cytokine receptor binding"/>
    <property type="evidence" value="ECO:0007669"/>
    <property type="project" value="InterPro"/>
</dbReference>
<dbReference type="GO" id="GO:0005615">
    <property type="term" value="C:extracellular space"/>
    <property type="evidence" value="ECO:0007669"/>
    <property type="project" value="UniProtKB-KW"/>
</dbReference>
<name>A0AAN8C3I8_9TELE</name>
<dbReference type="Proteomes" id="UP001335648">
    <property type="component" value="Unassembled WGS sequence"/>
</dbReference>
<keyword evidence="10" id="KW-1185">Reference proteome</keyword>
<organism evidence="9 10">
    <name type="scientific">Champsocephalus esox</name>
    <name type="common">pike icefish</name>
    <dbReference type="NCBI Taxonomy" id="159716"/>
    <lineage>
        <taxon>Eukaryota</taxon>
        <taxon>Metazoa</taxon>
        <taxon>Chordata</taxon>
        <taxon>Craniata</taxon>
        <taxon>Vertebrata</taxon>
        <taxon>Euteleostomi</taxon>
        <taxon>Actinopterygii</taxon>
        <taxon>Neopterygii</taxon>
        <taxon>Teleostei</taxon>
        <taxon>Neoteleostei</taxon>
        <taxon>Acanthomorphata</taxon>
        <taxon>Eupercaria</taxon>
        <taxon>Perciformes</taxon>
        <taxon>Notothenioidei</taxon>
        <taxon>Channichthyidae</taxon>
        <taxon>Champsocephalus</taxon>
    </lineage>
</organism>
<sequence length="134" mass="15373">MEHFIRIALWITLIFCQQTNSASIARYRIEDMKTVTCHEDSRFYTPTNVKTHCITDALGCMRRELSGTAKIECEDFNEYIDDSVDSLGLLIAKRSKKDLGPTKSNECACEGYEEKPFVEFLKALESLLQRVYSS</sequence>
<evidence type="ECO:0000256" key="4">
    <source>
        <dbReference type="ARBA" id="ARBA00022525"/>
    </source>
</evidence>
<dbReference type="EMBL" id="JAULUE010002053">
    <property type="protein sequence ID" value="KAK5896651.1"/>
    <property type="molecule type" value="Genomic_DNA"/>
</dbReference>
<gene>
    <name evidence="9" type="ORF">CesoFtcFv8_009790</name>
</gene>
<dbReference type="Pfam" id="PF02372">
    <property type="entry name" value="IL15"/>
    <property type="match status" value="1"/>
</dbReference>
<proteinExistence type="inferred from homology"/>
<comment type="similarity">
    <text evidence="2 7">Belongs to the IL-15/IL-21 family.</text>
</comment>
<dbReference type="PANTHER" id="PTHR14356">
    <property type="entry name" value="INTERLEUKIN-15-RELATED"/>
    <property type="match status" value="1"/>
</dbReference>
<evidence type="ECO:0000256" key="1">
    <source>
        <dbReference type="ARBA" id="ARBA00004613"/>
    </source>
</evidence>
<keyword evidence="3 7" id="KW-0202">Cytokine</keyword>
<dbReference type="Gene3D" id="1.20.1250.70">
    <property type="entry name" value="Interleukin-15/Interleukin-21"/>
    <property type="match status" value="1"/>
</dbReference>
<keyword evidence="4" id="KW-0964">Secreted</keyword>
<dbReference type="InterPro" id="IPR003443">
    <property type="entry name" value="IL-15/IL-21_fam"/>
</dbReference>
<comment type="subcellular location">
    <subcellularLocation>
        <location evidence="1">Secreted</location>
    </subcellularLocation>
</comment>
<dbReference type="InterPro" id="IPR009079">
    <property type="entry name" value="4_helix_cytokine-like_core"/>
</dbReference>
<feature type="signal peptide" evidence="8">
    <location>
        <begin position="1"/>
        <end position="21"/>
    </location>
</feature>
<feature type="chain" id="PRO_5043055514" description="Interleukin" evidence="8">
    <location>
        <begin position="22"/>
        <end position="134"/>
    </location>
</feature>
<evidence type="ECO:0000256" key="8">
    <source>
        <dbReference type="SAM" id="SignalP"/>
    </source>
</evidence>